<sequence length="72" mass="8242">MYGIGTQNHEEANTGKPNWEHLNENLHVVLTVEDFENRAKARLAKASEYINLFLKESMKGWSAVPVSDMEDH</sequence>
<dbReference type="GO" id="GO:0048024">
    <property type="term" value="P:regulation of mRNA splicing, via spliceosome"/>
    <property type="evidence" value="ECO:0007669"/>
    <property type="project" value="TreeGrafter"/>
</dbReference>
<dbReference type="InterPro" id="IPR045071">
    <property type="entry name" value="BBP-like"/>
</dbReference>
<gene>
    <name evidence="1" type="ORF">X801_02680</name>
</gene>
<dbReference type="GO" id="GO:0005634">
    <property type="term" value="C:nucleus"/>
    <property type="evidence" value="ECO:0007669"/>
    <property type="project" value="TreeGrafter"/>
</dbReference>
<dbReference type="GO" id="GO:0003729">
    <property type="term" value="F:mRNA binding"/>
    <property type="evidence" value="ECO:0007669"/>
    <property type="project" value="TreeGrafter"/>
</dbReference>
<dbReference type="SUPFAM" id="SSF54791">
    <property type="entry name" value="Eukaryotic type KH-domain (KH-domain type I)"/>
    <property type="match status" value="1"/>
</dbReference>
<proteinExistence type="predicted"/>
<accession>A0A1S8X3Z6</accession>
<reference evidence="1 2" key="1">
    <citation type="submission" date="2015-03" db="EMBL/GenBank/DDBJ databases">
        <title>Draft genome of the nematode, Opisthorchis viverrini.</title>
        <authorList>
            <person name="Mitreva M."/>
        </authorList>
    </citation>
    <scope>NUCLEOTIDE SEQUENCE [LARGE SCALE GENOMIC DNA]</scope>
    <source>
        <strain evidence="1">Khon Kaen</strain>
    </source>
</reference>
<dbReference type="Gene3D" id="3.30.1370.10">
    <property type="entry name" value="K Homology domain, type 1"/>
    <property type="match status" value="1"/>
</dbReference>
<evidence type="ECO:0000313" key="1">
    <source>
        <dbReference type="EMBL" id="OON21428.1"/>
    </source>
</evidence>
<dbReference type="AlphaFoldDB" id="A0A1S8X3Z6"/>
<protein>
    <submittedName>
        <fullName evidence="1">Uncharacterized protein</fullName>
    </submittedName>
</protein>
<dbReference type="PANTHER" id="PTHR11208:SF125">
    <property type="entry name" value="KH DOMAIN-CONTAINING RNA-BINDING PROTEIN QKI"/>
    <property type="match status" value="1"/>
</dbReference>
<dbReference type="Proteomes" id="UP000243686">
    <property type="component" value="Unassembled WGS sequence"/>
</dbReference>
<evidence type="ECO:0000313" key="2">
    <source>
        <dbReference type="Proteomes" id="UP000243686"/>
    </source>
</evidence>
<organism evidence="1 2">
    <name type="scientific">Opisthorchis viverrini</name>
    <name type="common">Southeast Asian liver fluke</name>
    <dbReference type="NCBI Taxonomy" id="6198"/>
    <lineage>
        <taxon>Eukaryota</taxon>
        <taxon>Metazoa</taxon>
        <taxon>Spiralia</taxon>
        <taxon>Lophotrochozoa</taxon>
        <taxon>Platyhelminthes</taxon>
        <taxon>Trematoda</taxon>
        <taxon>Digenea</taxon>
        <taxon>Opisthorchiida</taxon>
        <taxon>Opisthorchiata</taxon>
        <taxon>Opisthorchiidae</taxon>
        <taxon>Opisthorchis</taxon>
    </lineage>
</organism>
<name>A0A1S8X3Z6_OPIVI</name>
<dbReference type="InterPro" id="IPR036612">
    <property type="entry name" value="KH_dom_type_1_sf"/>
</dbReference>
<keyword evidence="2" id="KW-1185">Reference proteome</keyword>
<dbReference type="EMBL" id="KV892136">
    <property type="protein sequence ID" value="OON21428.1"/>
    <property type="molecule type" value="Genomic_DNA"/>
</dbReference>
<dbReference type="PANTHER" id="PTHR11208">
    <property type="entry name" value="RNA-BINDING PROTEIN RELATED"/>
    <property type="match status" value="1"/>
</dbReference>